<dbReference type="Proteomes" id="UP001230188">
    <property type="component" value="Unassembled WGS sequence"/>
</dbReference>
<keyword evidence="6" id="KW-0029">Amino-acid transport</keyword>
<dbReference type="GO" id="GO:0061459">
    <property type="term" value="F:L-arginine transmembrane transporter activity"/>
    <property type="evidence" value="ECO:0007669"/>
    <property type="project" value="TreeGrafter"/>
</dbReference>
<dbReference type="PANTHER" id="PTHR22950">
    <property type="entry name" value="AMINO ACID TRANSPORTER"/>
    <property type="match status" value="1"/>
</dbReference>
<evidence type="ECO:0000256" key="3">
    <source>
        <dbReference type="ARBA" id="ARBA00022448"/>
    </source>
</evidence>
<keyword evidence="8 9" id="KW-0472">Membrane</keyword>
<evidence type="ECO:0000313" key="11">
    <source>
        <dbReference type="EMBL" id="KAJ8601195.1"/>
    </source>
</evidence>
<dbReference type="GO" id="GO:0005313">
    <property type="term" value="F:L-glutamate transmembrane transporter activity"/>
    <property type="evidence" value="ECO:0007669"/>
    <property type="project" value="TreeGrafter"/>
</dbReference>
<feature type="transmembrane region" description="Helical" evidence="9">
    <location>
        <begin position="365"/>
        <end position="386"/>
    </location>
</feature>
<evidence type="ECO:0000256" key="7">
    <source>
        <dbReference type="ARBA" id="ARBA00022989"/>
    </source>
</evidence>
<dbReference type="GO" id="GO:0015189">
    <property type="term" value="F:L-lysine transmembrane transporter activity"/>
    <property type="evidence" value="ECO:0007669"/>
    <property type="project" value="TreeGrafter"/>
</dbReference>
<dbReference type="AlphaFoldDB" id="A0AAD7UB99"/>
<dbReference type="InterPro" id="IPR013057">
    <property type="entry name" value="AA_transpt_TM"/>
</dbReference>
<dbReference type="EMBL" id="JAQMWT010000443">
    <property type="protein sequence ID" value="KAJ8601195.1"/>
    <property type="molecule type" value="Genomic_DNA"/>
</dbReference>
<keyword evidence="4" id="KW-0926">Vacuole</keyword>
<feature type="transmembrane region" description="Helical" evidence="9">
    <location>
        <begin position="149"/>
        <end position="166"/>
    </location>
</feature>
<protein>
    <recommendedName>
        <fullName evidence="10">Amino acid transporter transmembrane domain-containing protein</fullName>
    </recommendedName>
</protein>
<evidence type="ECO:0000256" key="9">
    <source>
        <dbReference type="SAM" id="Phobius"/>
    </source>
</evidence>
<organism evidence="11 12">
    <name type="scientific">Chrysophaeum taylorii</name>
    <dbReference type="NCBI Taxonomy" id="2483200"/>
    <lineage>
        <taxon>Eukaryota</taxon>
        <taxon>Sar</taxon>
        <taxon>Stramenopiles</taxon>
        <taxon>Ochrophyta</taxon>
        <taxon>Pelagophyceae</taxon>
        <taxon>Pelagomonadales</taxon>
        <taxon>Pelagomonadaceae</taxon>
        <taxon>Chrysophaeum</taxon>
    </lineage>
</organism>
<dbReference type="PANTHER" id="PTHR22950:SF678">
    <property type="entry name" value="VACUOLAR AMINO ACID TRANSPORTER 5-RELATED"/>
    <property type="match status" value="1"/>
</dbReference>
<name>A0AAD7UB99_9STRA</name>
<evidence type="ECO:0000256" key="4">
    <source>
        <dbReference type="ARBA" id="ARBA00022554"/>
    </source>
</evidence>
<evidence type="ECO:0000256" key="5">
    <source>
        <dbReference type="ARBA" id="ARBA00022692"/>
    </source>
</evidence>
<comment type="caution">
    <text evidence="11">The sequence shown here is derived from an EMBL/GenBank/DDBJ whole genome shotgun (WGS) entry which is preliminary data.</text>
</comment>
<feature type="transmembrane region" description="Helical" evidence="9">
    <location>
        <begin position="342"/>
        <end position="359"/>
    </location>
</feature>
<dbReference type="GO" id="GO:0005774">
    <property type="term" value="C:vacuolar membrane"/>
    <property type="evidence" value="ECO:0007669"/>
    <property type="project" value="UniProtKB-SubCell"/>
</dbReference>
<comment type="similarity">
    <text evidence="2">Belongs to the amino acid/polyamine transporter 2 family.</text>
</comment>
<proteinExistence type="inferred from homology"/>
<evidence type="ECO:0000313" key="12">
    <source>
        <dbReference type="Proteomes" id="UP001230188"/>
    </source>
</evidence>
<feature type="transmembrane region" description="Helical" evidence="9">
    <location>
        <begin position="173"/>
        <end position="194"/>
    </location>
</feature>
<evidence type="ECO:0000256" key="8">
    <source>
        <dbReference type="ARBA" id="ARBA00023136"/>
    </source>
</evidence>
<feature type="domain" description="Amino acid transporter transmembrane" evidence="10">
    <location>
        <begin position="37"/>
        <end position="391"/>
    </location>
</feature>
<feature type="transmembrane region" description="Helical" evidence="9">
    <location>
        <begin position="214"/>
        <end position="236"/>
    </location>
</feature>
<keyword evidence="5 9" id="KW-0812">Transmembrane</keyword>
<evidence type="ECO:0000256" key="1">
    <source>
        <dbReference type="ARBA" id="ARBA00004128"/>
    </source>
</evidence>
<keyword evidence="3" id="KW-0813">Transport</keyword>
<comment type="subcellular location">
    <subcellularLocation>
        <location evidence="1">Vacuole membrane</location>
        <topology evidence="1">Multi-pass membrane protein</topology>
    </subcellularLocation>
</comment>
<dbReference type="GO" id="GO:0015194">
    <property type="term" value="F:L-serine transmembrane transporter activity"/>
    <property type="evidence" value="ECO:0007669"/>
    <property type="project" value="TreeGrafter"/>
</dbReference>
<evidence type="ECO:0000256" key="6">
    <source>
        <dbReference type="ARBA" id="ARBA00022970"/>
    </source>
</evidence>
<dbReference type="Pfam" id="PF01490">
    <property type="entry name" value="Aa_trans"/>
    <property type="match status" value="1"/>
</dbReference>
<keyword evidence="12" id="KW-1185">Reference proteome</keyword>
<feature type="transmembrane region" description="Helical" evidence="9">
    <location>
        <begin position="398"/>
        <end position="416"/>
    </location>
</feature>
<sequence length="429" mass="45851">MASSSDPLRKCVVASGYYAKVDEEKECCCEVKDERVATMASCIFNLSNTIVGSGILGLPKAFADVGLGLGTFFIFLFGSLAVFGLHLLAVSSVIAGDPRASFRSVAARAAPKFTALIDASVAIKCFGVATSYLIVIGDTIPRVLRGSRRLWILAATASVAPLSMLGKLDALKVTSAVSLGFVLWLALVVFAYRFKVDEEAVGEKRVVAEFDLNAARYLTTFVFAFTCHQNIFAIVNEIRKPSQRRVDAVILISVGIALSLYLCVAVSGYDTFGDNVEGDILDNYPATFAISLTRFCIALLVLFSYPLQLFPSRTCALALLAHLRRKTPQDEDDAATALRSRVVATAVFLLASSAIAVSVRSLDTVLSVVGATGSTIVSYILPGGIYYRLAPPGPMRTLALGVFILGICIIPGPRALEKVAVFLGFLEDV</sequence>
<evidence type="ECO:0000259" key="10">
    <source>
        <dbReference type="Pfam" id="PF01490"/>
    </source>
</evidence>
<evidence type="ECO:0000256" key="2">
    <source>
        <dbReference type="ARBA" id="ARBA00008066"/>
    </source>
</evidence>
<accession>A0AAD7UB99</accession>
<feature type="transmembrane region" description="Helical" evidence="9">
    <location>
        <begin position="284"/>
        <end position="303"/>
    </location>
</feature>
<keyword evidence="7 9" id="KW-1133">Transmembrane helix</keyword>
<feature type="transmembrane region" description="Helical" evidence="9">
    <location>
        <begin position="115"/>
        <end position="137"/>
    </location>
</feature>
<dbReference type="GO" id="GO:0005302">
    <property type="term" value="F:L-tyrosine transmembrane transporter activity"/>
    <property type="evidence" value="ECO:0007669"/>
    <property type="project" value="TreeGrafter"/>
</dbReference>
<dbReference type="GO" id="GO:0005290">
    <property type="term" value="F:L-histidine transmembrane transporter activity"/>
    <property type="evidence" value="ECO:0007669"/>
    <property type="project" value="TreeGrafter"/>
</dbReference>
<reference evidence="11" key="1">
    <citation type="submission" date="2023-01" db="EMBL/GenBank/DDBJ databases">
        <title>Metagenome sequencing of chrysophaentin producing Chrysophaeum taylorii.</title>
        <authorList>
            <person name="Davison J."/>
            <person name="Bewley C."/>
        </authorList>
    </citation>
    <scope>NUCLEOTIDE SEQUENCE</scope>
    <source>
        <strain evidence="11">NIES-1699</strain>
    </source>
</reference>
<gene>
    <name evidence="11" type="ORF">CTAYLR_003231</name>
</gene>
<feature type="transmembrane region" description="Helical" evidence="9">
    <location>
        <begin position="72"/>
        <end position="94"/>
    </location>
</feature>
<feature type="transmembrane region" description="Helical" evidence="9">
    <location>
        <begin position="248"/>
        <end position="269"/>
    </location>
</feature>